<accession>A0A090VRY5</accession>
<dbReference type="EC" id="3.4.13.9" evidence="3"/>
<dbReference type="InterPro" id="IPR006680">
    <property type="entry name" value="Amidohydro-rel"/>
</dbReference>
<name>A0A090VRY5_9FLAO</name>
<dbReference type="PANTHER" id="PTHR43135:SF3">
    <property type="entry name" value="ALPHA-D-RIBOSE 1-METHYLPHOSPHONATE 5-TRIPHOSPHATE DIPHOSPHATASE"/>
    <property type="match status" value="1"/>
</dbReference>
<keyword evidence="3" id="KW-0224">Dipeptidase</keyword>
<evidence type="ECO:0000313" key="6">
    <source>
        <dbReference type="Proteomes" id="UP000030184"/>
    </source>
</evidence>
<keyword evidence="6" id="KW-1185">Reference proteome</keyword>
<dbReference type="OrthoDB" id="9797498at2"/>
<dbReference type="STRING" id="504487.JCM19538_265"/>
<feature type="signal peptide" evidence="1">
    <location>
        <begin position="1"/>
        <end position="23"/>
    </location>
</feature>
<dbReference type="Gene3D" id="3.20.20.140">
    <property type="entry name" value="Metal-dependent hydrolases"/>
    <property type="match status" value="1"/>
</dbReference>
<dbReference type="Proteomes" id="UP000030184">
    <property type="component" value="Unassembled WGS sequence"/>
</dbReference>
<keyword evidence="1" id="KW-0732">Signal</keyword>
<organism evidence="3 5">
    <name type="scientific">Jejuia pallidilutea</name>
    <dbReference type="NCBI Taxonomy" id="504487"/>
    <lineage>
        <taxon>Bacteria</taxon>
        <taxon>Pseudomonadati</taxon>
        <taxon>Bacteroidota</taxon>
        <taxon>Flavobacteriia</taxon>
        <taxon>Flavobacteriales</taxon>
        <taxon>Flavobacteriaceae</taxon>
        <taxon>Jejuia</taxon>
    </lineage>
</organism>
<dbReference type="InterPro" id="IPR051781">
    <property type="entry name" value="Metallo-dep_Hydrolase"/>
</dbReference>
<dbReference type="Pfam" id="PF01979">
    <property type="entry name" value="Amidohydro_1"/>
    <property type="match status" value="1"/>
</dbReference>
<reference evidence="6" key="1">
    <citation type="journal article" date="2014" name="Genome Announc.">
        <title>Draft Genome Sequence of Marine Flavobacterium Jejuia pallidilutea Strain 11shimoA1 and Pigmentation Mutants.</title>
        <authorList>
            <person name="Takatani N."/>
            <person name="Nakanishi M."/>
            <person name="Meirelles P."/>
            <person name="Mino S."/>
            <person name="Suda W."/>
            <person name="Oshima K."/>
            <person name="Hattori M."/>
            <person name="Ohkuma M."/>
            <person name="Hosokawa M."/>
            <person name="Miyashita K."/>
            <person name="Thompson F.L."/>
            <person name="Niwa A."/>
            <person name="Sawabe T."/>
            <person name="Sawabe T."/>
        </authorList>
    </citation>
    <scope>NUCLEOTIDE SEQUENCE [LARGE SCALE GENOMIC DNA]</scope>
    <source>
        <strain evidence="6">JCM 19538</strain>
    </source>
</reference>
<sequence length="450" mass="49022">MKNAMKHAILGLLLLAVSFNSFGQDKEKTSYVLITNATVFDGVNEKLIEDTDILIENNLVKDIGKNLKAPKGAEVIDVTGKTLLPGFIDAHTHLALHSEVDYLIYSSPEGYMGAKAATNATQMLMRGFTTVRDTGGPTIGLRMAIDEGAVIGPRILAAGKMISQSAGHGDFNARQINWSQYFAGQIDPAYIRGWTTIADGIAEVQKATRETLRSGASLIKIMGSGSILGAHDPLDVTEYTIEELKAIVKEAEKWGTYATIHAYTSESVMNAINAGVRSVEHGLFASEEAFQLMKEKDVFFSTQFMAFSSTPEEAGMNEVAAPKYLLAKEGADNGYRLAKKVGVKMAFGTDLVGGLDMNTYQPQEFIARLKYYTPYEILVQATSLNAELLERSGKRHPYQEGALGVVKEGAYADIVVVDGNPLKDLTLLTDPEKNIKLIMKDGKVYKNTLN</sequence>
<dbReference type="GO" id="GO:0016810">
    <property type="term" value="F:hydrolase activity, acting on carbon-nitrogen (but not peptide) bonds"/>
    <property type="evidence" value="ECO:0007669"/>
    <property type="project" value="InterPro"/>
</dbReference>
<dbReference type="eggNOG" id="COG1228">
    <property type="taxonomic scope" value="Bacteria"/>
</dbReference>
<evidence type="ECO:0000256" key="1">
    <source>
        <dbReference type="SAM" id="SignalP"/>
    </source>
</evidence>
<evidence type="ECO:0000313" key="5">
    <source>
        <dbReference type="Proteomes" id="UP000029641"/>
    </source>
</evidence>
<dbReference type="AlphaFoldDB" id="A0A090VRY5"/>
<dbReference type="GO" id="GO:0102009">
    <property type="term" value="F:proline dipeptidase activity"/>
    <property type="evidence" value="ECO:0007669"/>
    <property type="project" value="UniProtKB-EC"/>
</dbReference>
<feature type="chain" id="PRO_5010408392" evidence="1">
    <location>
        <begin position="24"/>
        <end position="450"/>
    </location>
</feature>
<dbReference type="InterPro" id="IPR011059">
    <property type="entry name" value="Metal-dep_hydrolase_composite"/>
</dbReference>
<evidence type="ECO:0000313" key="4">
    <source>
        <dbReference type="EMBL" id="GAL90500.1"/>
    </source>
</evidence>
<keyword evidence="3" id="KW-0645">Protease</keyword>
<dbReference type="CDD" id="cd01299">
    <property type="entry name" value="Met_dep_hydrolase_A"/>
    <property type="match status" value="1"/>
</dbReference>
<dbReference type="SUPFAM" id="SSF51556">
    <property type="entry name" value="Metallo-dependent hydrolases"/>
    <property type="match status" value="1"/>
</dbReference>
<dbReference type="PANTHER" id="PTHR43135">
    <property type="entry name" value="ALPHA-D-RIBOSE 1-METHYLPHOSPHONATE 5-TRIPHOSPHATE DIPHOSPHATASE"/>
    <property type="match status" value="1"/>
</dbReference>
<dbReference type="RefSeq" id="WP_052417881.1">
    <property type="nucleotide sequence ID" value="NZ_BBNR01000006.1"/>
</dbReference>
<keyword evidence="3" id="KW-0378">Hydrolase</keyword>
<evidence type="ECO:0000313" key="3">
    <source>
        <dbReference type="EMBL" id="GAL66783.1"/>
    </source>
</evidence>
<dbReference type="InterPro" id="IPR032466">
    <property type="entry name" value="Metal_Hydrolase"/>
</dbReference>
<dbReference type="EMBL" id="BBNR01000006">
    <property type="protein sequence ID" value="GAL66783.1"/>
    <property type="molecule type" value="Genomic_DNA"/>
</dbReference>
<protein>
    <submittedName>
        <fullName evidence="3">Prolidase</fullName>
        <ecNumber evidence="3">3.4.13.9</ecNumber>
    </submittedName>
</protein>
<dbReference type="InterPro" id="IPR057744">
    <property type="entry name" value="OTAase-like"/>
</dbReference>
<evidence type="ECO:0000259" key="2">
    <source>
        <dbReference type="Pfam" id="PF01979"/>
    </source>
</evidence>
<dbReference type="EMBL" id="BBNY01000074">
    <property type="protein sequence ID" value="GAL90500.1"/>
    <property type="molecule type" value="Genomic_DNA"/>
</dbReference>
<comment type="caution">
    <text evidence="3">The sequence shown here is derived from an EMBL/GenBank/DDBJ whole genome shotgun (WGS) entry which is preliminary data.</text>
</comment>
<dbReference type="Proteomes" id="UP000029641">
    <property type="component" value="Unassembled WGS sequence"/>
</dbReference>
<feature type="domain" description="Amidohydrolase-related" evidence="2">
    <location>
        <begin position="82"/>
        <end position="444"/>
    </location>
</feature>
<dbReference type="SUPFAM" id="SSF51338">
    <property type="entry name" value="Composite domain of metallo-dependent hydrolases"/>
    <property type="match status" value="1"/>
</dbReference>
<dbReference type="Gene3D" id="2.30.40.10">
    <property type="entry name" value="Urease, subunit C, domain 1"/>
    <property type="match status" value="1"/>
</dbReference>
<proteinExistence type="predicted"/>
<gene>
    <name evidence="3" type="ORF">JCM19301_1327</name>
    <name evidence="4" type="ORF">JCM19538_265</name>
</gene>